<dbReference type="OrthoDB" id="188274at2"/>
<evidence type="ECO:0000313" key="4">
    <source>
        <dbReference type="EMBL" id="TDT18551.1"/>
    </source>
</evidence>
<keyword evidence="1" id="KW-0863">Zinc-finger</keyword>
<feature type="region of interest" description="Disordered" evidence="2">
    <location>
        <begin position="146"/>
        <end position="188"/>
    </location>
</feature>
<dbReference type="EMBL" id="SOAU01000001">
    <property type="protein sequence ID" value="TDT18551.1"/>
    <property type="molecule type" value="Genomic_DNA"/>
</dbReference>
<keyword evidence="1" id="KW-0862">Zinc</keyword>
<dbReference type="GO" id="GO:0008270">
    <property type="term" value="F:zinc ion binding"/>
    <property type="evidence" value="ECO:0007669"/>
    <property type="project" value="UniProtKB-KW"/>
</dbReference>
<dbReference type="Proteomes" id="UP000294558">
    <property type="component" value="Unassembled WGS sequence"/>
</dbReference>
<feature type="domain" description="SWIM-type" evidence="3">
    <location>
        <begin position="68"/>
        <end position="114"/>
    </location>
</feature>
<organism evidence="4 5">
    <name type="scientific">Ilumatobacter fluminis</name>
    <dbReference type="NCBI Taxonomy" id="467091"/>
    <lineage>
        <taxon>Bacteria</taxon>
        <taxon>Bacillati</taxon>
        <taxon>Actinomycetota</taxon>
        <taxon>Acidimicrobiia</taxon>
        <taxon>Acidimicrobiales</taxon>
        <taxon>Ilumatobacteraceae</taxon>
        <taxon>Ilumatobacter</taxon>
    </lineage>
</organism>
<protein>
    <recommendedName>
        <fullName evidence="3">SWIM-type domain-containing protein</fullName>
    </recommendedName>
</protein>
<reference evidence="4 5" key="1">
    <citation type="submission" date="2019-03" db="EMBL/GenBank/DDBJ databases">
        <title>Sequencing the genomes of 1000 actinobacteria strains.</title>
        <authorList>
            <person name="Klenk H.-P."/>
        </authorList>
    </citation>
    <scope>NUCLEOTIDE SEQUENCE [LARGE SCALE GENOMIC DNA]</scope>
    <source>
        <strain evidence="4 5">DSM 18936</strain>
    </source>
</reference>
<dbReference type="PANTHER" id="PTHR38133">
    <property type="entry name" value="SLR1429 PROTEIN"/>
    <property type="match status" value="1"/>
</dbReference>
<sequence length="248" mass="26857">MSKPRKPYGPNPPGRLHATMIKVLAAEMSDQQRLARGRRYYNEDAVIDIVIGHGSVTAEVRGSRYEPYVVTMEADGGSGVPRRSELWVSCSCPDDTGTGTDLCKHAVASMFALSDEIAIDPGLLDRWRASRRRPAADGVADVTELNSRRRGDIETDADDTPPDHRAPVIPLRGRGSTESGGEDDDAYTERTPIVDDTAEAIAVLLGAPAGAAPPDFPDPEPVSHASLRDPVLRGVLDDALDHLELRWE</sequence>
<keyword evidence="1" id="KW-0479">Metal-binding</keyword>
<proteinExistence type="predicted"/>
<gene>
    <name evidence="4" type="ORF">BDK89_4175</name>
</gene>
<accession>A0A4R7I4L8</accession>
<comment type="caution">
    <text evidence="4">The sequence shown here is derived from an EMBL/GenBank/DDBJ whole genome shotgun (WGS) entry which is preliminary data.</text>
</comment>
<evidence type="ECO:0000259" key="3">
    <source>
        <dbReference type="PROSITE" id="PS50966"/>
    </source>
</evidence>
<dbReference type="RefSeq" id="WP_133870758.1">
    <property type="nucleotide sequence ID" value="NZ_SOAU01000001.1"/>
</dbReference>
<dbReference type="InterPro" id="IPR007527">
    <property type="entry name" value="Znf_SWIM"/>
</dbReference>
<evidence type="ECO:0000256" key="1">
    <source>
        <dbReference type="PROSITE-ProRule" id="PRU00325"/>
    </source>
</evidence>
<keyword evidence="5" id="KW-1185">Reference proteome</keyword>
<evidence type="ECO:0000313" key="5">
    <source>
        <dbReference type="Proteomes" id="UP000294558"/>
    </source>
</evidence>
<dbReference type="AlphaFoldDB" id="A0A4R7I4L8"/>
<dbReference type="PANTHER" id="PTHR38133:SF1">
    <property type="entry name" value="SLR1429 PROTEIN"/>
    <property type="match status" value="1"/>
</dbReference>
<dbReference type="PROSITE" id="PS50966">
    <property type="entry name" value="ZF_SWIM"/>
    <property type="match status" value="1"/>
</dbReference>
<evidence type="ECO:0000256" key="2">
    <source>
        <dbReference type="SAM" id="MobiDB-lite"/>
    </source>
</evidence>
<name>A0A4R7I4L8_9ACTN</name>